<gene>
    <name evidence="8" type="primary">mnmE</name>
    <name evidence="8" type="synonym">trmE</name>
    <name evidence="12" type="ORF">GGE31_005205</name>
    <name evidence="11" type="ORF">GGE33_005248</name>
    <name evidence="13" type="ORF">GGE35_005129</name>
</gene>
<dbReference type="InterPro" id="IPR004520">
    <property type="entry name" value="GTPase_MnmE"/>
</dbReference>
<feature type="binding site" evidence="8">
    <location>
        <position position="22"/>
    </location>
    <ligand>
        <name>(6S)-5-formyl-5,6,7,8-tetrahydrofolate</name>
        <dbReference type="ChEBI" id="CHEBI:57457"/>
    </ligand>
</feature>
<dbReference type="NCBIfam" id="TIGR00231">
    <property type="entry name" value="small_GTP"/>
    <property type="match status" value="1"/>
</dbReference>
<dbReference type="AlphaFoldDB" id="A0A7W6WSR5"/>
<dbReference type="PANTHER" id="PTHR42714:SF2">
    <property type="entry name" value="TRNA MODIFICATION GTPASE GTPBP3, MITOCHONDRIAL"/>
    <property type="match status" value="1"/>
</dbReference>
<dbReference type="EMBL" id="JACIGW010000011">
    <property type="protein sequence ID" value="MBB4351466.1"/>
    <property type="molecule type" value="Genomic_DNA"/>
</dbReference>
<dbReference type="PANTHER" id="PTHR42714">
    <property type="entry name" value="TRNA MODIFICATION GTPASE GTPBP3"/>
    <property type="match status" value="1"/>
</dbReference>
<comment type="function">
    <text evidence="8">Exhibits a very high intrinsic GTPase hydrolysis rate. Involved in the addition of a carboxymethylaminomethyl (cmnm) group at the wobble position (U34) of certain tRNAs, forming tRNA-cmnm(5)s(2)U34.</text>
</comment>
<dbReference type="HAMAP" id="MF_00379">
    <property type="entry name" value="GTPase_MnmE"/>
    <property type="match status" value="1"/>
</dbReference>
<dbReference type="InterPro" id="IPR005225">
    <property type="entry name" value="Small_GTP-bd"/>
</dbReference>
<evidence type="ECO:0000313" key="14">
    <source>
        <dbReference type="Proteomes" id="UP000520770"/>
    </source>
</evidence>
<accession>A0A7W6WSR5</accession>
<evidence type="ECO:0000259" key="10">
    <source>
        <dbReference type="PROSITE" id="PS51709"/>
    </source>
</evidence>
<feature type="binding site" evidence="8">
    <location>
        <position position="250"/>
    </location>
    <ligand>
        <name>Mg(2+)</name>
        <dbReference type="ChEBI" id="CHEBI:18420"/>
    </ligand>
</feature>
<proteinExistence type="inferred from homology"/>
<dbReference type="InterPro" id="IPR025867">
    <property type="entry name" value="MnmE_helical"/>
</dbReference>
<keyword evidence="8" id="KW-0479">Metal-binding</keyword>
<dbReference type="NCBIfam" id="NF003661">
    <property type="entry name" value="PRK05291.1-3"/>
    <property type="match status" value="1"/>
</dbReference>
<dbReference type="GO" id="GO:0003924">
    <property type="term" value="F:GTPase activity"/>
    <property type="evidence" value="ECO:0007669"/>
    <property type="project" value="UniProtKB-UniRule"/>
</dbReference>
<dbReference type="InterPro" id="IPR027368">
    <property type="entry name" value="MnmE_dom2"/>
</dbReference>
<dbReference type="InterPro" id="IPR027266">
    <property type="entry name" value="TrmE/GcvT-like"/>
</dbReference>
<comment type="subunit">
    <text evidence="8">Homodimer. Heterotetramer of two MnmE and two MnmG subunits.</text>
</comment>
<dbReference type="Proteomes" id="UP000520770">
    <property type="component" value="Unassembled WGS sequence"/>
</dbReference>
<keyword evidence="5 8" id="KW-0460">Magnesium</keyword>
<evidence type="ECO:0000256" key="9">
    <source>
        <dbReference type="RuleBase" id="RU003313"/>
    </source>
</evidence>
<evidence type="ECO:0000313" key="13">
    <source>
        <dbReference type="EMBL" id="MBB4449275.1"/>
    </source>
</evidence>
<feature type="binding site" evidence="8">
    <location>
        <position position="79"/>
    </location>
    <ligand>
        <name>(6S)-5-formyl-5,6,7,8-tetrahydrofolate</name>
        <dbReference type="ChEBI" id="CHEBI:57457"/>
    </ligand>
</feature>
<dbReference type="RefSeq" id="WP_183829772.1">
    <property type="nucleotide sequence ID" value="NZ_JACIGW010000011.1"/>
</dbReference>
<feature type="binding site" evidence="8">
    <location>
        <position position="244"/>
    </location>
    <ligand>
        <name>K(+)</name>
        <dbReference type="ChEBI" id="CHEBI:29103"/>
    </ligand>
</feature>
<feature type="binding site" evidence="8">
    <location>
        <position position="249"/>
    </location>
    <ligand>
        <name>K(+)</name>
        <dbReference type="ChEBI" id="CHEBI:29103"/>
    </ligand>
</feature>
<name>A0A7W6WSR5_9HYPH</name>
<dbReference type="InterPro" id="IPR027417">
    <property type="entry name" value="P-loop_NTPase"/>
</dbReference>
<comment type="caution">
    <text evidence="8">Lacks conserved residue(s) required for the propagation of feature annotation.</text>
</comment>
<evidence type="ECO:0000256" key="8">
    <source>
        <dbReference type="HAMAP-Rule" id="MF_00379"/>
    </source>
</evidence>
<dbReference type="Pfam" id="PF12631">
    <property type="entry name" value="MnmE_helical"/>
    <property type="match status" value="1"/>
</dbReference>
<dbReference type="FunFam" id="3.30.1360.120:FF:000007">
    <property type="entry name" value="tRNA modification GTPase GTPBP3, mitochondrial"/>
    <property type="match status" value="1"/>
</dbReference>
<dbReference type="Pfam" id="PF01926">
    <property type="entry name" value="MMR_HSR1"/>
    <property type="match status" value="1"/>
</dbReference>
<dbReference type="InterPro" id="IPR006073">
    <property type="entry name" value="GTP-bd"/>
</dbReference>
<feature type="binding site" evidence="8">
    <location>
        <begin position="225"/>
        <end position="230"/>
    </location>
    <ligand>
        <name>GTP</name>
        <dbReference type="ChEBI" id="CHEBI:37565"/>
    </ligand>
</feature>
<evidence type="ECO:0000256" key="1">
    <source>
        <dbReference type="ARBA" id="ARBA00011043"/>
    </source>
</evidence>
<sequence>MTQATIFALSSGQPPAGVAVIRISGPATKAVITEIVGSVPLPRKASLRTIRNRNGEMLDQGLILYFEAPHSFTGEDCAELQVHGSRAVVNAIAGTLRELGLRSAEAGEFARRAFEHGRLDLVEVEGLSDLVSAETEMQRKLALQTGMGVLSAQYGGWAERLTHARAMIEAELDFADEDDVPGSVADTIGGDLAALVAEMSVASVSAKSAEIIRNGFKVAIIGAPNAGKSSLLNAMAKREVAIVTDIAGTTRDVLTVELDMEGYLVRLHDTAGIREAEDVVEREGIERAKSAARSADMILYLREAGSTTDIVYKDYGVPYLEVETKADLSKRDKVEAIRISSVTGEGLDELHRAIVDRARDSWNGGLPASNDRHREHIALASKFIENALDEPRLELKADALRVAGDELGRITGRVDVEDLLDVIFSKFCIGK</sequence>
<evidence type="ECO:0000256" key="5">
    <source>
        <dbReference type="ARBA" id="ARBA00022842"/>
    </source>
</evidence>
<feature type="binding site" evidence="8">
    <location>
        <begin position="244"/>
        <end position="250"/>
    </location>
    <ligand>
        <name>GTP</name>
        <dbReference type="ChEBI" id="CHEBI:37565"/>
    </ligand>
</feature>
<feature type="binding site" evidence="8">
    <location>
        <position position="246"/>
    </location>
    <ligand>
        <name>K(+)</name>
        <dbReference type="ChEBI" id="CHEBI:29103"/>
    </ligand>
</feature>
<evidence type="ECO:0000256" key="4">
    <source>
        <dbReference type="ARBA" id="ARBA00022801"/>
    </source>
</evidence>
<comment type="similarity">
    <text evidence="1 8 9">Belongs to the TRAFAC class TrmE-Era-EngA-EngB-Septin-like GTPase superfamily. TrmE GTPase family.</text>
</comment>
<dbReference type="GO" id="GO:0046872">
    <property type="term" value="F:metal ion binding"/>
    <property type="evidence" value="ECO:0007669"/>
    <property type="project" value="UniProtKB-KW"/>
</dbReference>
<dbReference type="EC" id="3.6.-.-" evidence="8"/>
<feature type="binding site" evidence="8">
    <location>
        <position position="229"/>
    </location>
    <ligand>
        <name>Mg(2+)</name>
        <dbReference type="ChEBI" id="CHEBI:18420"/>
    </ligand>
</feature>
<dbReference type="InterPro" id="IPR031168">
    <property type="entry name" value="G_TrmE"/>
</dbReference>
<evidence type="ECO:0000313" key="12">
    <source>
        <dbReference type="EMBL" id="MBB4414659.1"/>
    </source>
</evidence>
<dbReference type="EMBL" id="JACIHM010000012">
    <property type="protein sequence ID" value="MBB4449275.1"/>
    <property type="molecule type" value="Genomic_DNA"/>
</dbReference>
<dbReference type="NCBIfam" id="TIGR00450">
    <property type="entry name" value="mnmE_trmE_thdF"/>
    <property type="match status" value="1"/>
</dbReference>
<dbReference type="EMBL" id="JACIGY010000012">
    <property type="protein sequence ID" value="MBB4414659.1"/>
    <property type="molecule type" value="Genomic_DNA"/>
</dbReference>
<evidence type="ECO:0000256" key="3">
    <source>
        <dbReference type="ARBA" id="ARBA00022741"/>
    </source>
</evidence>
<reference evidence="14 15" key="1">
    <citation type="submission" date="2020-08" db="EMBL/GenBank/DDBJ databases">
        <title>Genomic Encyclopedia of Type Strains, Phase IV (KMG-V): Genome sequencing to study the core and pangenomes of soil and plant-associated prokaryotes.</title>
        <authorList>
            <person name="Whitman W."/>
        </authorList>
    </citation>
    <scope>NUCLEOTIDE SEQUENCE [LARGE SCALE GENOMIC DNA]</scope>
    <source>
        <strain evidence="12 15">SEMIA 444</strain>
        <strain evidence="11 14">SEMIA 448</strain>
        <strain evidence="13 16">SEMIA 452</strain>
    </source>
</reference>
<comment type="cofactor">
    <cofactor evidence="8">
        <name>K(+)</name>
        <dbReference type="ChEBI" id="CHEBI:29103"/>
    </cofactor>
    <text evidence="8">Binds 1 potassium ion per subunit.</text>
</comment>
<keyword evidence="7 8" id="KW-0342">GTP-binding</keyword>
<protein>
    <recommendedName>
        <fullName evidence="8">tRNA modification GTPase MnmE</fullName>
        <ecNumber evidence="8">3.6.-.-</ecNumber>
    </recommendedName>
</protein>
<dbReference type="Pfam" id="PF10396">
    <property type="entry name" value="TrmE_N"/>
    <property type="match status" value="1"/>
</dbReference>
<feature type="binding site" evidence="8">
    <location>
        <position position="431"/>
    </location>
    <ligand>
        <name>(6S)-5-formyl-5,6,7,8-tetrahydrofolate</name>
        <dbReference type="ChEBI" id="CHEBI:57457"/>
    </ligand>
</feature>
<feature type="domain" description="TrmE-type G" evidence="10">
    <location>
        <begin position="215"/>
        <end position="359"/>
    </location>
</feature>
<dbReference type="Gene3D" id="3.40.50.300">
    <property type="entry name" value="P-loop containing nucleotide triphosphate hydrolases"/>
    <property type="match status" value="1"/>
</dbReference>
<evidence type="ECO:0000256" key="7">
    <source>
        <dbReference type="ARBA" id="ARBA00023134"/>
    </source>
</evidence>
<feature type="binding site" evidence="8">
    <location>
        <begin position="269"/>
        <end position="272"/>
    </location>
    <ligand>
        <name>GTP</name>
        <dbReference type="ChEBI" id="CHEBI:37565"/>
    </ligand>
</feature>
<keyword evidence="8" id="KW-0963">Cytoplasm</keyword>
<keyword evidence="2 8" id="KW-0819">tRNA processing</keyword>
<dbReference type="CDD" id="cd14858">
    <property type="entry name" value="TrmE_N"/>
    <property type="match status" value="1"/>
</dbReference>
<dbReference type="Gene3D" id="1.20.120.430">
    <property type="entry name" value="tRNA modification GTPase MnmE domain 2"/>
    <property type="match status" value="1"/>
</dbReference>
<keyword evidence="15" id="KW-1185">Reference proteome</keyword>
<evidence type="ECO:0000313" key="16">
    <source>
        <dbReference type="Proteomes" id="UP000576087"/>
    </source>
</evidence>
<dbReference type="PRINTS" id="PR00449">
    <property type="entry name" value="RASTRNSFRMNG"/>
</dbReference>
<evidence type="ECO:0000256" key="2">
    <source>
        <dbReference type="ARBA" id="ARBA00022694"/>
    </source>
</evidence>
<keyword evidence="4 8" id="KW-0378">Hydrolase</keyword>
<comment type="caution">
    <text evidence="11">The sequence shown here is derived from an EMBL/GenBank/DDBJ whole genome shotgun (WGS) entry which is preliminary data.</text>
</comment>
<comment type="subcellular location">
    <subcellularLocation>
        <location evidence="8">Cytoplasm</location>
    </subcellularLocation>
</comment>
<feature type="binding site" evidence="8">
    <location>
        <position position="225"/>
    </location>
    <ligand>
        <name>K(+)</name>
        <dbReference type="ChEBI" id="CHEBI:29103"/>
    </ligand>
</feature>
<dbReference type="Proteomes" id="UP000576087">
    <property type="component" value="Unassembled WGS sequence"/>
</dbReference>
<dbReference type="GO" id="GO:0030488">
    <property type="term" value="P:tRNA methylation"/>
    <property type="evidence" value="ECO:0007669"/>
    <property type="project" value="TreeGrafter"/>
</dbReference>
<dbReference type="CDD" id="cd04164">
    <property type="entry name" value="trmE"/>
    <property type="match status" value="1"/>
</dbReference>
<evidence type="ECO:0000313" key="15">
    <source>
        <dbReference type="Proteomes" id="UP000524535"/>
    </source>
</evidence>
<dbReference type="GO" id="GO:0005525">
    <property type="term" value="F:GTP binding"/>
    <property type="evidence" value="ECO:0007669"/>
    <property type="project" value="UniProtKB-UniRule"/>
</dbReference>
<organism evidence="11 14">
    <name type="scientific">Aliirhizobium cellulosilyticum</name>
    <dbReference type="NCBI Taxonomy" id="393664"/>
    <lineage>
        <taxon>Bacteria</taxon>
        <taxon>Pseudomonadati</taxon>
        <taxon>Pseudomonadota</taxon>
        <taxon>Alphaproteobacteria</taxon>
        <taxon>Hyphomicrobiales</taxon>
        <taxon>Rhizobiaceae</taxon>
        <taxon>Aliirhizobium</taxon>
    </lineage>
</organism>
<dbReference type="InterPro" id="IPR018948">
    <property type="entry name" value="GTP-bd_TrmE_N"/>
</dbReference>
<dbReference type="GO" id="GO:0002098">
    <property type="term" value="P:tRNA wobble uridine modification"/>
    <property type="evidence" value="ECO:0007669"/>
    <property type="project" value="TreeGrafter"/>
</dbReference>
<dbReference type="GO" id="GO:0005737">
    <property type="term" value="C:cytoplasm"/>
    <property type="evidence" value="ECO:0007669"/>
    <property type="project" value="UniProtKB-SubCell"/>
</dbReference>
<dbReference type="Proteomes" id="UP000524535">
    <property type="component" value="Unassembled WGS sequence"/>
</dbReference>
<keyword evidence="3 8" id="KW-0547">Nucleotide-binding</keyword>
<dbReference type="Gene3D" id="3.30.1360.120">
    <property type="entry name" value="Probable tRNA modification gtpase trme, domain 1"/>
    <property type="match status" value="1"/>
</dbReference>
<evidence type="ECO:0000313" key="11">
    <source>
        <dbReference type="EMBL" id="MBB4351466.1"/>
    </source>
</evidence>
<keyword evidence="6 8" id="KW-0630">Potassium</keyword>
<feature type="binding site" evidence="8">
    <location>
        <position position="118"/>
    </location>
    <ligand>
        <name>(6S)-5-formyl-5,6,7,8-tetrahydrofolate</name>
        <dbReference type="ChEBI" id="CHEBI:57457"/>
    </ligand>
</feature>
<dbReference type="SUPFAM" id="SSF116878">
    <property type="entry name" value="TrmE connector domain"/>
    <property type="match status" value="1"/>
</dbReference>
<dbReference type="PROSITE" id="PS51709">
    <property type="entry name" value="G_TRME"/>
    <property type="match status" value="1"/>
</dbReference>
<dbReference type="SUPFAM" id="SSF52540">
    <property type="entry name" value="P-loop containing nucleoside triphosphate hydrolases"/>
    <property type="match status" value="1"/>
</dbReference>
<evidence type="ECO:0000256" key="6">
    <source>
        <dbReference type="ARBA" id="ARBA00022958"/>
    </source>
</evidence>